<dbReference type="RefSeq" id="YP_002049448.1">
    <property type="nucleotide sequence ID" value="NC_011087.1"/>
</dbReference>
<reference evidence="3" key="2">
    <citation type="journal article" date="2008" name="Curr. Biol.">
        <title>Chromatophore genome sequence of Paulinella sheds light on acquisition of photosynthesis by eukaryotes.</title>
        <authorList>
            <person name="Nowack E.C.M."/>
            <person name="Melkonian M."/>
            <person name="Gloeckner G."/>
        </authorList>
    </citation>
    <scope>NUCLEOTIDE SEQUENCE [LARGE SCALE GENOMIC DNA]</scope>
</reference>
<protein>
    <submittedName>
        <fullName evidence="3">BolA-like protein</fullName>
    </submittedName>
</protein>
<sequence length="77" mass="8474">MSSISRVREAICLSVPSSEVEVEDLTGTGDHFSVKVMSSTFVGLSKLKQHKLVYEALKSELQNHSIHAITLSTFIPK</sequence>
<dbReference type="InterPro" id="IPR050961">
    <property type="entry name" value="BolA/IbaG_stress_morph_reg"/>
</dbReference>
<dbReference type="PANTHER" id="PTHR46229:SF2">
    <property type="entry name" value="BOLA-LIKE PROTEIN 1"/>
    <property type="match status" value="1"/>
</dbReference>
<dbReference type="SUPFAM" id="SSF82657">
    <property type="entry name" value="BolA-like"/>
    <property type="match status" value="1"/>
</dbReference>
<dbReference type="Pfam" id="PF01722">
    <property type="entry name" value="BolA"/>
    <property type="match status" value="1"/>
</dbReference>
<keyword evidence="3" id="KW-0934">Plastid</keyword>
<accession>B1X5L9</accession>
<dbReference type="EMBL" id="CP000815">
    <property type="protein sequence ID" value="ACB43238.1"/>
    <property type="molecule type" value="Genomic_DNA"/>
</dbReference>
<dbReference type="GeneID" id="6481823"/>
<evidence type="ECO:0000256" key="2">
    <source>
        <dbReference type="RuleBase" id="RU003860"/>
    </source>
</evidence>
<dbReference type="AlphaFoldDB" id="B1X5L9"/>
<comment type="similarity">
    <text evidence="1 2">Belongs to the BolA/IbaG family.</text>
</comment>
<proteinExistence type="inferred from homology"/>
<evidence type="ECO:0000313" key="3">
    <source>
        <dbReference type="EMBL" id="ACB43238.1"/>
    </source>
</evidence>
<name>B1X5L9_PAUCH</name>
<gene>
    <name evidence="3" type="ordered locus">PCC_0827</name>
</gene>
<geneLocation type="organellar chromatophore" evidence="3"/>
<dbReference type="PIRSF" id="PIRSF003113">
    <property type="entry name" value="BolA"/>
    <property type="match status" value="1"/>
</dbReference>
<dbReference type="PANTHER" id="PTHR46229">
    <property type="entry name" value="BOLA TRANSCRIPTION REGULATOR"/>
    <property type="match status" value="1"/>
</dbReference>
<organism evidence="3">
    <name type="scientific">Paulinella chromatophora</name>
    <dbReference type="NCBI Taxonomy" id="39717"/>
    <lineage>
        <taxon>Eukaryota</taxon>
        <taxon>Sar</taxon>
        <taxon>Rhizaria</taxon>
        <taxon>Cercozoa</taxon>
        <taxon>Imbricatea</taxon>
        <taxon>Silicofilosea</taxon>
        <taxon>Euglyphida</taxon>
        <taxon>Paulinellidae</taxon>
        <taxon>Paulinella</taxon>
    </lineage>
</organism>
<dbReference type="Gene3D" id="3.30.300.90">
    <property type="entry name" value="BolA-like"/>
    <property type="match status" value="1"/>
</dbReference>
<reference evidence="3" key="1">
    <citation type="submission" date="2007-08" db="EMBL/GenBank/DDBJ databases">
        <authorList>
            <person name="Gloeckner G."/>
            <person name="Nowack E."/>
            <person name="Melkonian M."/>
        </authorList>
    </citation>
    <scope>NUCLEOTIDE SEQUENCE</scope>
</reference>
<dbReference type="InterPro" id="IPR036065">
    <property type="entry name" value="BolA-like_sf"/>
</dbReference>
<dbReference type="InterPro" id="IPR002634">
    <property type="entry name" value="BolA"/>
</dbReference>
<evidence type="ECO:0000256" key="1">
    <source>
        <dbReference type="ARBA" id="ARBA00005578"/>
    </source>
</evidence>